<feature type="region of interest" description="Disordered" evidence="2">
    <location>
        <begin position="676"/>
        <end position="710"/>
    </location>
</feature>
<comment type="caution">
    <text evidence="3">The sequence shown here is derived from an EMBL/GenBank/DDBJ whole genome shotgun (WGS) entry which is preliminary data.</text>
</comment>
<accession>A0A1V6UUT2</accession>
<evidence type="ECO:0000256" key="2">
    <source>
        <dbReference type="SAM" id="MobiDB-lite"/>
    </source>
</evidence>
<dbReference type="Proteomes" id="UP000191500">
    <property type="component" value="Unassembled WGS sequence"/>
</dbReference>
<proteinExistence type="predicted"/>
<dbReference type="STRING" id="36646.A0A1V6UUT2"/>
<protein>
    <submittedName>
        <fullName evidence="3">Uncharacterized protein</fullName>
    </submittedName>
</protein>
<gene>
    <name evidence="3" type="ORF">PENCOP_c004G08146</name>
</gene>
<keyword evidence="4" id="KW-1185">Reference proteome</keyword>
<feature type="compositionally biased region" description="Pro residues" evidence="2">
    <location>
        <begin position="527"/>
        <end position="537"/>
    </location>
</feature>
<feature type="coiled-coil region" evidence="1">
    <location>
        <begin position="381"/>
        <end position="408"/>
    </location>
</feature>
<feature type="compositionally biased region" description="Acidic residues" evidence="2">
    <location>
        <begin position="684"/>
        <end position="693"/>
    </location>
</feature>
<evidence type="ECO:0000313" key="3">
    <source>
        <dbReference type="EMBL" id="OQE42156.1"/>
    </source>
</evidence>
<sequence length="848" mass="93569">MGRQAYLNRLALGRSPYEAPDNAAVDPSNPVRRISSVHADNYMQQYDTRGHPVNAESRTLGKELRRAKNDILSTMGIVVSGEDRNSGIPNEQQKINQIASENDFGLVITTLDQLFIFFGTWWTSSVTGRVQTYRHYAHSALLSVIQSERDTSGIFSFYFSGIPAWAMSSGLAIARETPLKRVFVSLRDSAQSLTGNSLGIRSLFGLLYTVARNSVLMLSMEFYMYSTLQSLSLVSPYSIPGMQFLLPFGRDSLLQLPPLPTDFSPHSVGTSLVQLLASPGALVFLYGYYLRPELEERIYRLIRRHLPKPSLPDELSVRVAFEENLIEWVVPTLGRRSDEELHRAKLTLFEDIKFELAVFRRWISSLFGLRSSQSAEQQALRTFRDERIENLRNSIELLQNELDGINLVAGQAPNDSVLRPPGITPDAQVAALAPQARSRSQDATRPAHLSQTESVIGLNQVLTNEDRMSQSPGEMSNDFFSEMATAGRTSRVSATSTLQNQTGSLQNDVDFAMDRESSQSDTLFSPPSSPETSPPTSPRVRASLVHQTSDVITMQLELLSNRNRHPQIQPSNPAQLNALAGRDVSGPNANPDAMDRRSIAEFLEALILSQAQRQEQQAQHLAVADTDGLSSITAGQSNTTPQDLGALELDPRILAPETQGTEALTVESIEEAIGSIGPNILPDGVEEPDDEEPHNETNPVADTEHNEDTQSDTLVQPILPSSLIPGQPTTTFSQVHRVTLLSAYPVDSLASHLAAAISGIMLAPLETLYLRSLTRSWIISHPSSAIHLSDVHPLGLWFGGRTWPDMWAYSCRLVLMRGMQVAMRAGIWGFLVGSTMRIGRKFCGWGTL</sequence>
<evidence type="ECO:0000313" key="4">
    <source>
        <dbReference type="Proteomes" id="UP000191500"/>
    </source>
</evidence>
<feature type="region of interest" description="Disordered" evidence="2">
    <location>
        <begin position="486"/>
        <end position="541"/>
    </location>
</feature>
<reference evidence="4" key="1">
    <citation type="journal article" date="2017" name="Nat. Microbiol.">
        <title>Global analysis of biosynthetic gene clusters reveals vast potential of secondary metabolite production in Penicillium species.</title>
        <authorList>
            <person name="Nielsen J.C."/>
            <person name="Grijseels S."/>
            <person name="Prigent S."/>
            <person name="Ji B."/>
            <person name="Dainat J."/>
            <person name="Nielsen K.F."/>
            <person name="Frisvad J.C."/>
            <person name="Workman M."/>
            <person name="Nielsen J."/>
        </authorList>
    </citation>
    <scope>NUCLEOTIDE SEQUENCE [LARGE SCALE GENOMIC DNA]</scope>
    <source>
        <strain evidence="4">IBT 31321</strain>
    </source>
</reference>
<evidence type="ECO:0000256" key="1">
    <source>
        <dbReference type="SAM" id="Coils"/>
    </source>
</evidence>
<dbReference type="AlphaFoldDB" id="A0A1V6UUT2"/>
<dbReference type="EMBL" id="MDDG01000004">
    <property type="protein sequence ID" value="OQE42156.1"/>
    <property type="molecule type" value="Genomic_DNA"/>
</dbReference>
<feature type="compositionally biased region" description="Polar residues" evidence="2">
    <location>
        <begin position="487"/>
        <end position="507"/>
    </location>
</feature>
<name>A0A1V6UUT2_9EURO</name>
<keyword evidence="1" id="KW-0175">Coiled coil</keyword>
<organism evidence="3 4">
    <name type="scientific">Penicillium coprophilum</name>
    <dbReference type="NCBI Taxonomy" id="36646"/>
    <lineage>
        <taxon>Eukaryota</taxon>
        <taxon>Fungi</taxon>
        <taxon>Dikarya</taxon>
        <taxon>Ascomycota</taxon>
        <taxon>Pezizomycotina</taxon>
        <taxon>Eurotiomycetes</taxon>
        <taxon>Eurotiomycetidae</taxon>
        <taxon>Eurotiales</taxon>
        <taxon>Aspergillaceae</taxon>
        <taxon>Penicillium</taxon>
    </lineage>
</organism>